<dbReference type="RefSeq" id="WP_270006671.1">
    <property type="nucleotide sequence ID" value="NZ_JAPCID010000044.1"/>
</dbReference>
<organism evidence="2 3">
    <name type="scientific">Solirubrobacter deserti</name>
    <dbReference type="NCBI Taxonomy" id="2282478"/>
    <lineage>
        <taxon>Bacteria</taxon>
        <taxon>Bacillati</taxon>
        <taxon>Actinomycetota</taxon>
        <taxon>Thermoleophilia</taxon>
        <taxon>Solirubrobacterales</taxon>
        <taxon>Solirubrobacteraceae</taxon>
        <taxon>Solirubrobacter</taxon>
    </lineage>
</organism>
<evidence type="ECO:0000313" key="2">
    <source>
        <dbReference type="EMBL" id="MDA0140719.1"/>
    </source>
</evidence>
<protein>
    <recommendedName>
        <fullName evidence="1">Transcriptional regulator Rv0078-like C-terminal domain-containing protein</fullName>
    </recommendedName>
</protein>
<dbReference type="EMBL" id="JAPCID010000044">
    <property type="protein sequence ID" value="MDA0140719.1"/>
    <property type="molecule type" value="Genomic_DNA"/>
</dbReference>
<dbReference type="InterPro" id="IPR049484">
    <property type="entry name" value="Rv0078-like_C"/>
</dbReference>
<gene>
    <name evidence="2" type="ORF">OJ962_24700</name>
</gene>
<evidence type="ECO:0000259" key="1">
    <source>
        <dbReference type="Pfam" id="PF21351"/>
    </source>
</evidence>
<proteinExistence type="predicted"/>
<dbReference type="Pfam" id="PF21351">
    <property type="entry name" value="TetR_C_41"/>
    <property type="match status" value="1"/>
</dbReference>
<keyword evidence="3" id="KW-1185">Reference proteome</keyword>
<comment type="caution">
    <text evidence="2">The sequence shown here is derived from an EMBL/GenBank/DDBJ whole genome shotgun (WGS) entry which is preliminary data.</text>
</comment>
<accession>A0ABT4RQ79</accession>
<name>A0ABT4RQ79_9ACTN</name>
<sequence>MDRDEARVRERPRTGRRRAWAEDVERVAVGQHQGALNEAAIYVADAEDPARAREEVRAVLDHVLAGVRVDP</sequence>
<feature type="domain" description="Transcriptional regulator Rv0078-like C-terminal" evidence="1">
    <location>
        <begin position="33"/>
        <end position="66"/>
    </location>
</feature>
<reference evidence="2" key="1">
    <citation type="submission" date="2022-10" db="EMBL/GenBank/DDBJ databases">
        <title>The WGS of Solirubrobacter sp. CPCC 204708.</title>
        <authorList>
            <person name="Jiang Z."/>
        </authorList>
    </citation>
    <scope>NUCLEOTIDE SEQUENCE</scope>
    <source>
        <strain evidence="2">CPCC 204708</strain>
    </source>
</reference>
<dbReference type="Proteomes" id="UP001147700">
    <property type="component" value="Unassembled WGS sequence"/>
</dbReference>
<evidence type="ECO:0000313" key="3">
    <source>
        <dbReference type="Proteomes" id="UP001147700"/>
    </source>
</evidence>